<evidence type="ECO:0000313" key="1">
    <source>
        <dbReference type="EnsemblMetazoa" id="RPRC006153-PA"/>
    </source>
</evidence>
<dbReference type="InterPro" id="IPR036236">
    <property type="entry name" value="Znf_C2H2_sf"/>
</dbReference>
<dbReference type="AlphaFoldDB" id="T1HQ29"/>
<dbReference type="Proteomes" id="UP000015103">
    <property type="component" value="Unassembled WGS sequence"/>
</dbReference>
<dbReference type="PROSITE" id="PS50157">
    <property type="entry name" value="ZINC_FINGER_C2H2_2"/>
    <property type="match status" value="1"/>
</dbReference>
<dbReference type="InterPro" id="IPR013087">
    <property type="entry name" value="Znf_C2H2_type"/>
</dbReference>
<name>T1HQ29_RHOPR</name>
<reference evidence="1" key="1">
    <citation type="submission" date="2015-05" db="UniProtKB">
        <authorList>
            <consortium name="EnsemblMetazoa"/>
        </authorList>
    </citation>
    <scope>IDENTIFICATION</scope>
</reference>
<dbReference type="InParanoid" id="T1HQ29"/>
<keyword evidence="2" id="KW-1185">Reference proteome</keyword>
<dbReference type="OMA" id="SHMCINC"/>
<dbReference type="HOGENOM" id="CLU_2545458_0_0_1"/>
<dbReference type="VEuPathDB" id="VectorBase:RPRC006153"/>
<sequence length="83" mass="9984">MSLHHAAIKYLIEDKITSSYSCNNCKKSFRESDQLIYHTRYVCGKDLRRFQCPYCEHKSKWKCRLKTHIALKHKQLFIATDFK</sequence>
<proteinExistence type="predicted"/>
<evidence type="ECO:0000313" key="2">
    <source>
        <dbReference type="Proteomes" id="UP000015103"/>
    </source>
</evidence>
<dbReference type="Gene3D" id="3.30.160.60">
    <property type="entry name" value="Classic Zinc Finger"/>
    <property type="match status" value="1"/>
</dbReference>
<protein>
    <submittedName>
        <fullName evidence="1">C2H2-type domain-containing protein</fullName>
    </submittedName>
</protein>
<accession>T1HQ29</accession>
<dbReference type="EnsemblMetazoa" id="RPRC006153-RA">
    <property type="protein sequence ID" value="RPRC006153-PA"/>
    <property type="gene ID" value="RPRC006153"/>
</dbReference>
<dbReference type="SMART" id="SM00355">
    <property type="entry name" value="ZnF_C2H2"/>
    <property type="match status" value="2"/>
</dbReference>
<dbReference type="EMBL" id="ACPB03013609">
    <property type="status" value="NOT_ANNOTATED_CDS"/>
    <property type="molecule type" value="Genomic_DNA"/>
</dbReference>
<dbReference type="SUPFAM" id="SSF57667">
    <property type="entry name" value="beta-beta-alpha zinc fingers"/>
    <property type="match status" value="2"/>
</dbReference>
<organism evidence="1 2">
    <name type="scientific">Rhodnius prolixus</name>
    <name type="common">Triatomid bug</name>
    <dbReference type="NCBI Taxonomy" id="13249"/>
    <lineage>
        <taxon>Eukaryota</taxon>
        <taxon>Metazoa</taxon>
        <taxon>Ecdysozoa</taxon>
        <taxon>Arthropoda</taxon>
        <taxon>Hexapoda</taxon>
        <taxon>Insecta</taxon>
        <taxon>Pterygota</taxon>
        <taxon>Neoptera</taxon>
        <taxon>Paraneoptera</taxon>
        <taxon>Hemiptera</taxon>
        <taxon>Heteroptera</taxon>
        <taxon>Panheteroptera</taxon>
        <taxon>Cimicomorpha</taxon>
        <taxon>Reduviidae</taxon>
        <taxon>Triatominae</taxon>
        <taxon>Rhodnius</taxon>
    </lineage>
</organism>